<protein>
    <submittedName>
        <fullName evidence="2">Uncharacterized protein</fullName>
    </submittedName>
</protein>
<feature type="region of interest" description="Disordered" evidence="1">
    <location>
        <begin position="1"/>
        <end position="57"/>
    </location>
</feature>
<dbReference type="AlphaFoldDB" id="R1GHQ0"/>
<dbReference type="eggNOG" id="ENOG502S4MS">
    <property type="taxonomic scope" value="Eukaryota"/>
</dbReference>
<proteinExistence type="predicted"/>
<reference evidence="3" key="1">
    <citation type="journal article" date="2013" name="Genome Announc.">
        <title>Draft genome sequence of Neofusicoccum parvum isolate UCR-NP2, a fungal vascular pathogen associated with grapevine cankers.</title>
        <authorList>
            <person name="Blanco-Ulate B."/>
            <person name="Rolshausen P."/>
            <person name="Cantu D."/>
        </authorList>
    </citation>
    <scope>NUCLEOTIDE SEQUENCE [LARGE SCALE GENOMIC DNA]</scope>
    <source>
        <strain evidence="3">UCR-NP2</strain>
    </source>
</reference>
<name>R1GHQ0_BOTPV</name>
<dbReference type="EMBL" id="KB916301">
    <property type="protein sequence ID" value="EOD47821.1"/>
    <property type="molecule type" value="Genomic_DNA"/>
</dbReference>
<dbReference type="STRING" id="1287680.R1GHQ0"/>
<gene>
    <name evidence="2" type="ORF">UCRNP2_5434</name>
</gene>
<dbReference type="OMA" id="EWRGSGW"/>
<dbReference type="OrthoDB" id="9975758at2759"/>
<dbReference type="HOGENOM" id="CLU_094640_0_0_1"/>
<dbReference type="Proteomes" id="UP000013521">
    <property type="component" value="Unassembled WGS sequence"/>
</dbReference>
<dbReference type="KEGG" id="npa:UCRNP2_5434"/>
<feature type="compositionally biased region" description="Low complexity" evidence="1">
    <location>
        <begin position="1"/>
        <end position="27"/>
    </location>
</feature>
<evidence type="ECO:0000313" key="2">
    <source>
        <dbReference type="EMBL" id="EOD47821.1"/>
    </source>
</evidence>
<sequence>MTANETTNGAAAAAPTNPKQNTATTTTISERPSLTLHRPSSSDPNQPAPPHPGFFGGTWHITHSTMPIWRDKRNVTITYTLLPDTPSPRLDDVVAYQPCASDTTWTVRGTQTPTAGGGGAIWDWRGKGLIWLASTRWELLGRGGGEGEEEEEAWMVTFSTKTVFTPAGVNVYGRSADGVSGALLEAIRDALVATRDPELARLAAELYELARGPAPCG</sequence>
<evidence type="ECO:0000313" key="3">
    <source>
        <dbReference type="Proteomes" id="UP000013521"/>
    </source>
</evidence>
<evidence type="ECO:0000256" key="1">
    <source>
        <dbReference type="SAM" id="MobiDB-lite"/>
    </source>
</evidence>
<organism evidence="2 3">
    <name type="scientific">Botryosphaeria parva (strain UCR-NP2)</name>
    <name type="common">Grapevine canker fungus</name>
    <name type="synonym">Neofusicoccum parvum</name>
    <dbReference type="NCBI Taxonomy" id="1287680"/>
    <lineage>
        <taxon>Eukaryota</taxon>
        <taxon>Fungi</taxon>
        <taxon>Dikarya</taxon>
        <taxon>Ascomycota</taxon>
        <taxon>Pezizomycotina</taxon>
        <taxon>Dothideomycetes</taxon>
        <taxon>Dothideomycetes incertae sedis</taxon>
        <taxon>Botryosphaeriales</taxon>
        <taxon>Botryosphaeriaceae</taxon>
        <taxon>Neofusicoccum</taxon>
    </lineage>
</organism>
<feature type="compositionally biased region" description="Polar residues" evidence="1">
    <location>
        <begin position="28"/>
        <end position="45"/>
    </location>
</feature>
<accession>R1GHQ0</accession>